<reference evidence="1 2" key="1">
    <citation type="submission" date="2024-09" db="EMBL/GenBank/DDBJ databases">
        <title>The Natural Products Discovery Center: Release of the First 8490 Sequenced Strains for Exploring Actinobacteria Biosynthetic Diversity.</title>
        <authorList>
            <person name="Kalkreuter E."/>
            <person name="Kautsar S.A."/>
            <person name="Yang D."/>
            <person name="Bader C.D."/>
            <person name="Teijaro C.N."/>
            <person name="Fluegel L."/>
            <person name="Davis C.M."/>
            <person name="Simpson J.R."/>
            <person name="Lauterbach L."/>
            <person name="Steele A.D."/>
            <person name="Gui C."/>
            <person name="Meng S."/>
            <person name="Li G."/>
            <person name="Viehrig K."/>
            <person name="Ye F."/>
            <person name="Su P."/>
            <person name="Kiefer A.F."/>
            <person name="Nichols A."/>
            <person name="Cepeda A.J."/>
            <person name="Yan W."/>
            <person name="Fan B."/>
            <person name="Jiang Y."/>
            <person name="Adhikari A."/>
            <person name="Zheng C.-J."/>
            <person name="Schuster L."/>
            <person name="Cowan T.M."/>
            <person name="Smanski M.J."/>
            <person name="Chevrette M.G."/>
            <person name="De Carvalho L.P.S."/>
            <person name="Shen B."/>
        </authorList>
    </citation>
    <scope>NUCLEOTIDE SEQUENCE [LARGE SCALE GENOMIC DNA]</scope>
    <source>
        <strain evidence="1 2">NPDC058584</strain>
    </source>
</reference>
<dbReference type="EMBL" id="JBHXPM010000058">
    <property type="protein sequence ID" value="MFD3961467.1"/>
    <property type="molecule type" value="Genomic_DNA"/>
</dbReference>
<evidence type="ECO:0000313" key="2">
    <source>
        <dbReference type="Proteomes" id="UP001598300"/>
    </source>
</evidence>
<name>A0ABW6E8P3_9ACTN</name>
<comment type="caution">
    <text evidence="1">The sequence shown here is derived from an EMBL/GenBank/DDBJ whole genome shotgun (WGS) entry which is preliminary data.</text>
</comment>
<keyword evidence="2" id="KW-1185">Reference proteome</keyword>
<organism evidence="1 2">
    <name type="scientific">Streptomyces bacillaris</name>
    <dbReference type="NCBI Taxonomy" id="68179"/>
    <lineage>
        <taxon>Bacteria</taxon>
        <taxon>Bacillati</taxon>
        <taxon>Actinomycetota</taxon>
        <taxon>Actinomycetes</taxon>
        <taxon>Kitasatosporales</taxon>
        <taxon>Streptomycetaceae</taxon>
        <taxon>Streptomyces</taxon>
    </lineage>
</organism>
<evidence type="ECO:0000313" key="1">
    <source>
        <dbReference type="EMBL" id="MFD3961467.1"/>
    </source>
</evidence>
<protein>
    <submittedName>
        <fullName evidence="1">Uncharacterized protein</fullName>
    </submittedName>
</protein>
<dbReference type="Proteomes" id="UP001598300">
    <property type="component" value="Unassembled WGS sequence"/>
</dbReference>
<gene>
    <name evidence="1" type="ORF">ACFWR3_35965</name>
</gene>
<accession>A0ABW6E8P3</accession>
<proteinExistence type="predicted"/>
<sequence>MPDTVRLNVLDARFVHGSFPADELLAGCFDLVETSAFGGFAAKRDLLRDLCELVLEQPGSRRVSPRDGAQPFVTHSLFDLVA</sequence>
<dbReference type="RefSeq" id="WP_208623665.1">
    <property type="nucleotide sequence ID" value="NZ_JBHVRE010000022.1"/>
</dbReference>